<evidence type="ECO:0000313" key="3">
    <source>
        <dbReference type="Proteomes" id="UP000604273"/>
    </source>
</evidence>
<evidence type="ECO:0000256" key="1">
    <source>
        <dbReference type="SAM" id="MobiDB-lite"/>
    </source>
</evidence>
<dbReference type="Proteomes" id="UP000604273">
    <property type="component" value="Unassembled WGS sequence"/>
</dbReference>
<feature type="region of interest" description="Disordered" evidence="1">
    <location>
        <begin position="860"/>
        <end position="880"/>
    </location>
</feature>
<gene>
    <name evidence="2" type="ORF">FGADI_12959</name>
</gene>
<name>A0A8H4SQW9_9HYPO</name>
<comment type="caution">
    <text evidence="2">The sequence shown here is derived from an EMBL/GenBank/DDBJ whole genome shotgun (WGS) entry which is preliminary data.</text>
</comment>
<proteinExistence type="predicted"/>
<keyword evidence="3" id="KW-1185">Reference proteome</keyword>
<evidence type="ECO:0000313" key="2">
    <source>
        <dbReference type="EMBL" id="KAF4944077.1"/>
    </source>
</evidence>
<accession>A0A8H4SQW9</accession>
<dbReference type="AlphaFoldDB" id="A0A8H4SQW9"/>
<reference evidence="2" key="1">
    <citation type="journal article" date="2020" name="BMC Genomics">
        <title>Correction to: Identification and distribution of gene clusters required for synthesis of sphingolipid metabolism inhibitors in diverse species of the filamentous fungus Fusarium.</title>
        <authorList>
            <person name="Kim H.S."/>
            <person name="Lohmar J.M."/>
            <person name="Busman M."/>
            <person name="Brown D.W."/>
            <person name="Naumann T.A."/>
            <person name="Divon H.H."/>
            <person name="Lysoe E."/>
            <person name="Uhlig S."/>
            <person name="Proctor R.H."/>
        </authorList>
    </citation>
    <scope>NUCLEOTIDE SEQUENCE</scope>
    <source>
        <strain evidence="2">NRRL 45417</strain>
    </source>
</reference>
<dbReference type="EMBL" id="JABFAI010000462">
    <property type="protein sequence ID" value="KAF4944077.1"/>
    <property type="molecule type" value="Genomic_DNA"/>
</dbReference>
<dbReference type="OrthoDB" id="3029913at2759"/>
<reference evidence="2" key="2">
    <citation type="submission" date="2020-05" db="EMBL/GenBank/DDBJ databases">
        <authorList>
            <person name="Kim H.-S."/>
            <person name="Proctor R.H."/>
            <person name="Brown D.W."/>
        </authorList>
    </citation>
    <scope>NUCLEOTIDE SEQUENCE</scope>
    <source>
        <strain evidence="2">NRRL 45417</strain>
    </source>
</reference>
<organism evidence="2 3">
    <name type="scientific">Fusarium gaditjirri</name>
    <dbReference type="NCBI Taxonomy" id="282569"/>
    <lineage>
        <taxon>Eukaryota</taxon>
        <taxon>Fungi</taxon>
        <taxon>Dikarya</taxon>
        <taxon>Ascomycota</taxon>
        <taxon>Pezizomycotina</taxon>
        <taxon>Sordariomycetes</taxon>
        <taxon>Hypocreomycetidae</taxon>
        <taxon>Hypocreales</taxon>
        <taxon>Nectriaceae</taxon>
        <taxon>Fusarium</taxon>
        <taxon>Fusarium nisikadoi species complex</taxon>
    </lineage>
</organism>
<protein>
    <submittedName>
        <fullName evidence="2">Uncharacterized protein</fullName>
    </submittedName>
</protein>
<sequence length="1077" mass="118933">MKDTPSLNSPKIKAPQLPNITSPFAGQHEITVSQTISAPPVWPYTDREKNRQNAAINSTSQSVYVVAPKFNLPPGIIDSVYPAPGSNAEVTVLPQIVFKDHEDKGDERRRTPWLALLVFTVPELSIEPEKVEKVMSKLPPDVKREQSDTCALRMRARDLRNLSDVTMAISYDYPEDDRDVAEPAEVILLGPDLFTALFSDDSQPTVGGQGLRVSKHKYLAHVRETATDGMAVAGNVEENDNNQTFFSVIISPRTSSIGADVPTTTIVHLVSLTMASGLSLPLPPSQRVAVLSLHSWTYTCLPSKNFTSSFDTLVNLGSKLTVLQPGTLPEEKTSTARGQESDPDDKRIQALIARREADGYTIIRHRTVTGEVTASITRGPFTPTLVPHPLREGFAQSNFGTDLQILDRDLALMDLTYANAWQLGKSLAMGDAAFSAALARLRNSIHGQALAAAKKEVHSGLGGFRSRAETAAGMLDLVQGLNRLSKSHHSAGSSSTAFDVNRWHHADRPGDGQAQDYISLSRLSPHISPRLPGCADVVAARCSMASDGQLYNEHNMPDSPDYAHVYSWVLEKLHLGDVPAHYLIPDPSYLPEETMRFFHVDENWTDALIDGALSLANHWGDEPDRDVDRTAIKNAINTRFSKPDKALGGWHVQMPKYGFLLRSVILVQFPDLSVKVRFSAERPKPASANDGSPPQAQAPILVQKLLRPDTMYCLFDVAPPGLTHIIFTLPTHQQRFVVGQKLTETQLTVLYREISTDPTYKPRNPAQGLGSLNFAKDDTNPDAVFNWGQRTMNVGNYGRELVKKLRDPERMMKNGEYLFKDEFITSAVLALHLNDRILELVIGDLDKLAALPEDTRFQLSTPSKRSALPPPLPRKAKPVQVPRCVALSRPRPPSPRLEAQLVAEHAESLRQKRAIERARNPLKIYPVRQRDFVPSNTKLPIDLIFSLRQPDLKPFNTPLIKLVIAIPFGTIQKKKPSTKPTLHVIPNETTKTKTANPPPPFTPLLGPNPDPPMPTMLSNMRFNIIKHFGTKEEGFENHLILEVIPRAAAGVDVSLVRDASFLMSGIEITSYKGPGAV</sequence>